<organism evidence="1 2">
    <name type="scientific">Heyndrickxia ginsengihumi</name>
    <dbReference type="NCBI Taxonomy" id="363870"/>
    <lineage>
        <taxon>Bacteria</taxon>
        <taxon>Bacillati</taxon>
        <taxon>Bacillota</taxon>
        <taxon>Bacilli</taxon>
        <taxon>Bacillales</taxon>
        <taxon>Bacillaceae</taxon>
        <taxon>Heyndrickxia</taxon>
    </lineage>
</organism>
<reference evidence="1 2" key="2">
    <citation type="submission" date="2020-03" db="EMBL/GenBank/DDBJ databases">
        <title>Bacillus aquiflavi sp. nov., isolated from yellow water of strong flavor Chinese baijiu in Yibin region of China.</title>
        <authorList>
            <person name="Xie J."/>
        </authorList>
    </citation>
    <scope>NUCLEOTIDE SEQUENCE [LARGE SCALE GENOMIC DNA]</scope>
    <source>
        <strain evidence="1 2">Gsoil 114</strain>
    </source>
</reference>
<name>A0A6M0PAY0_9BACI</name>
<dbReference type="Proteomes" id="UP000476934">
    <property type="component" value="Unassembled WGS sequence"/>
</dbReference>
<keyword evidence="2" id="KW-1185">Reference proteome</keyword>
<accession>A0A6M0PAY0</accession>
<dbReference type="AlphaFoldDB" id="A0A6M0PAY0"/>
<gene>
    <name evidence="1" type="ORF">G4D61_17495</name>
</gene>
<sequence>MTSAIGIVKIQNIDDVLICIDFSKEEKNYLEEKYSNNNLCFEKYNLDTLTVNDFLDELEFSDYRDFIIITNELTIRMENILSYIRGNLEINISVYNAKINSFFINDTNSDLDYSFYFSEEDDIEQRLQNSYECLYQGVYNYNENIHIKHLYIDDIKDLNKIHSSIFRNCSFNSLILFSKAPKGEILELDSNIYSKIMGMEDFMSKIRKISFLDIKKDDVLEDIIRFSQEGTLENNHYLIRDFGKYFFEPRIYSLFIKNEKIYYDSQYSICLSEDINTSVNELLHELNSLKSKDDFNSFLTYDYYLGHLLSFQYNKKIQIISRNTNRYLENYSNIKKMPIFNEWLAFIVDNQGYFLHKLTLRLFKVNEEFLKVYEYIIKEAEGYMDLKLVNDVKRMLNNANE</sequence>
<protein>
    <submittedName>
        <fullName evidence="1">Uncharacterized protein</fullName>
    </submittedName>
</protein>
<dbReference type="RefSeq" id="WP_163174600.1">
    <property type="nucleotide sequence ID" value="NZ_JAAIWK010000046.1"/>
</dbReference>
<proteinExistence type="predicted"/>
<reference evidence="1 2" key="1">
    <citation type="submission" date="2020-02" db="EMBL/GenBank/DDBJ databases">
        <authorList>
            <person name="Feng H."/>
        </authorList>
    </citation>
    <scope>NUCLEOTIDE SEQUENCE [LARGE SCALE GENOMIC DNA]</scope>
    <source>
        <strain evidence="1 2">Gsoil 114</strain>
    </source>
</reference>
<evidence type="ECO:0000313" key="1">
    <source>
        <dbReference type="EMBL" id="NEY21711.1"/>
    </source>
</evidence>
<evidence type="ECO:0000313" key="2">
    <source>
        <dbReference type="Proteomes" id="UP000476934"/>
    </source>
</evidence>
<dbReference type="EMBL" id="JAAIWK010000046">
    <property type="protein sequence ID" value="NEY21711.1"/>
    <property type="molecule type" value="Genomic_DNA"/>
</dbReference>
<comment type="caution">
    <text evidence="1">The sequence shown here is derived from an EMBL/GenBank/DDBJ whole genome shotgun (WGS) entry which is preliminary data.</text>
</comment>